<feature type="transmembrane region" description="Helical" evidence="1">
    <location>
        <begin position="70"/>
        <end position="96"/>
    </location>
</feature>
<reference evidence="2 3" key="1">
    <citation type="submission" date="2016-01" db="EMBL/GenBank/DDBJ databases">
        <title>Genome Sequences of Twelve Sporeforming Bacillus Species Isolated from Foods.</title>
        <authorList>
            <person name="Berendsen E.M."/>
            <person name="Wells-Bennik M.H."/>
            <person name="Krawcyk A.O."/>
            <person name="De Jong A."/>
            <person name="Holsappel S."/>
            <person name="Eijlander R.T."/>
            <person name="Kuipers O.P."/>
        </authorList>
    </citation>
    <scope>NUCLEOTIDE SEQUENCE [LARGE SCALE GENOMIC DNA]</scope>
    <source>
        <strain evidence="2 3">B4099</strain>
    </source>
</reference>
<keyword evidence="1" id="KW-0472">Membrane</keyword>
<dbReference type="InterPro" id="IPR003474">
    <property type="entry name" value="Glcn_transporter"/>
</dbReference>
<dbReference type="PATRIC" id="fig|1398.25.peg.590"/>
<gene>
    <name evidence="2" type="ORF">B4099_1216</name>
</gene>
<dbReference type="GO" id="GO:0015128">
    <property type="term" value="F:gluconate transmembrane transporter activity"/>
    <property type="evidence" value="ECO:0007669"/>
    <property type="project" value="InterPro"/>
</dbReference>
<feature type="transmembrane region" description="Helical" evidence="1">
    <location>
        <begin position="21"/>
        <end position="39"/>
    </location>
</feature>
<dbReference type="Proteomes" id="UP000075304">
    <property type="component" value="Unassembled WGS sequence"/>
</dbReference>
<evidence type="ECO:0000256" key="1">
    <source>
        <dbReference type="SAM" id="Phobius"/>
    </source>
</evidence>
<evidence type="ECO:0000313" key="2">
    <source>
        <dbReference type="EMBL" id="KYC64668.1"/>
    </source>
</evidence>
<accession>A0A150K627</accession>
<dbReference type="GO" id="GO:0005886">
    <property type="term" value="C:plasma membrane"/>
    <property type="evidence" value="ECO:0007669"/>
    <property type="project" value="TreeGrafter"/>
</dbReference>
<sequence length="131" mass="14043">MALGLTAGLPITKIVTDYEQGVGGILSSLLGILALGTILGKMMSESGAGIQISNYFTRAFGDRNLPWATFFAGLIISIPVFFEVGLVILLPLVIAIQKTTKKNLLLITREDASMHKNTLANIARVFFALGF</sequence>
<comment type="caution">
    <text evidence="2">The sequence shown here is derived from an EMBL/GenBank/DDBJ whole genome shotgun (WGS) entry which is preliminary data.</text>
</comment>
<dbReference type="Pfam" id="PF02447">
    <property type="entry name" value="GntP_permease"/>
    <property type="match status" value="1"/>
</dbReference>
<keyword evidence="1" id="KW-1133">Transmembrane helix</keyword>
<dbReference type="EMBL" id="LQYI01000097">
    <property type="protein sequence ID" value="KYC64668.1"/>
    <property type="molecule type" value="Genomic_DNA"/>
</dbReference>
<name>A0A150K627_HEYCO</name>
<organism evidence="2 3">
    <name type="scientific">Heyndrickxia coagulans</name>
    <name type="common">Weizmannia coagulans</name>
    <dbReference type="NCBI Taxonomy" id="1398"/>
    <lineage>
        <taxon>Bacteria</taxon>
        <taxon>Bacillati</taxon>
        <taxon>Bacillota</taxon>
        <taxon>Bacilli</taxon>
        <taxon>Bacillales</taxon>
        <taxon>Bacillaceae</taxon>
        <taxon>Heyndrickxia</taxon>
    </lineage>
</organism>
<protein>
    <submittedName>
        <fullName evidence="2">Uncharacterized protein</fullName>
    </submittedName>
</protein>
<dbReference type="AlphaFoldDB" id="A0A150K627"/>
<dbReference type="PANTHER" id="PTHR30354:SF26">
    <property type="entry name" value="TRANSPORTER, PUTATIVE-RELATED"/>
    <property type="match status" value="1"/>
</dbReference>
<evidence type="ECO:0000313" key="3">
    <source>
        <dbReference type="Proteomes" id="UP000075304"/>
    </source>
</evidence>
<keyword evidence="1" id="KW-0812">Transmembrane</keyword>
<dbReference type="PANTHER" id="PTHR30354">
    <property type="entry name" value="GNT FAMILY GLUCONATE TRANSPORTER"/>
    <property type="match status" value="1"/>
</dbReference>
<proteinExistence type="predicted"/>